<reference evidence="1" key="1">
    <citation type="submission" date="2016-12" db="EMBL/GenBank/DDBJ databases">
        <title>An insight into the sialome and mialome of the sand fly, Nyssomyia neivai.</title>
        <authorList>
            <person name="Sebastian V."/>
            <person name="Goulart T.M."/>
            <person name="Oliveira W."/>
            <person name="Calvo E."/>
            <person name="Oliveira L.F."/>
            <person name="Pinto M.C."/>
            <person name="Rosselino A.M."/>
            <person name="Ribeiro J.M."/>
        </authorList>
    </citation>
    <scope>NUCLEOTIDE SEQUENCE</scope>
</reference>
<dbReference type="AlphaFoldDB" id="A0A1L8D824"/>
<name>A0A1L8D824_9DIPT</name>
<proteinExistence type="predicted"/>
<evidence type="ECO:0000313" key="1">
    <source>
        <dbReference type="EMBL" id="JAV02490.1"/>
    </source>
</evidence>
<organism evidence="1">
    <name type="scientific">Nyssomyia neivai</name>
    <dbReference type="NCBI Taxonomy" id="330878"/>
    <lineage>
        <taxon>Eukaryota</taxon>
        <taxon>Metazoa</taxon>
        <taxon>Ecdysozoa</taxon>
        <taxon>Arthropoda</taxon>
        <taxon>Hexapoda</taxon>
        <taxon>Insecta</taxon>
        <taxon>Pterygota</taxon>
        <taxon>Neoptera</taxon>
        <taxon>Endopterygota</taxon>
        <taxon>Diptera</taxon>
        <taxon>Nematocera</taxon>
        <taxon>Psychodoidea</taxon>
        <taxon>Psychodidae</taxon>
        <taxon>Nyssomyia</taxon>
    </lineage>
</organism>
<accession>A0A1L8D824</accession>
<protein>
    <submittedName>
        <fullName evidence="1">Uncharacterized protein</fullName>
    </submittedName>
</protein>
<dbReference type="EMBL" id="GFDF01011594">
    <property type="protein sequence ID" value="JAV02490.1"/>
    <property type="molecule type" value="Transcribed_RNA"/>
</dbReference>
<sequence>MPKNVRSPWCSTNLCASCVTLHFQLPNEGQFGKIQGGPFFAIFTFIQHYTQIHNISPQQMLYLPSFHPFTHRFCQIFPLVYVNLHPGEVFRGVFGGNSVFFGGKIPKMS</sequence>